<dbReference type="RefSeq" id="WP_372582208.1">
    <property type="nucleotide sequence ID" value="NZ_JBGORW010000001.1"/>
</dbReference>
<sequence length="105" mass="12075">MILKVVIDKFRLAEDLEIEIGKNLTAICGQNGTMKSTLLGCIAQPFGVGRGRKKDDKKEKYSDCMIVNQKFYTDINDVFKFSKEYDLPGNHVYHVYFDKDSNIMK</sequence>
<dbReference type="SUPFAM" id="SSF52540">
    <property type="entry name" value="P-loop containing nucleoside triphosphate hydrolases"/>
    <property type="match status" value="1"/>
</dbReference>
<feature type="domain" description="Rad50/SbcC-type AAA" evidence="1">
    <location>
        <begin position="4"/>
        <end position="77"/>
    </location>
</feature>
<dbReference type="EMBL" id="JBGORW010000001">
    <property type="protein sequence ID" value="MFA3798764.1"/>
    <property type="molecule type" value="Genomic_DNA"/>
</dbReference>
<reference evidence="2 3" key="1">
    <citation type="submission" date="2024-07" db="EMBL/GenBank/DDBJ databases">
        <authorList>
            <person name="Li X.-J."/>
            <person name="Wang X."/>
        </authorList>
    </citation>
    <scope>NUCLEOTIDE SEQUENCE [LARGE SCALE GENOMIC DNA]</scope>
    <source>
        <strain evidence="2 3">DSM 23441</strain>
    </source>
</reference>
<dbReference type="InterPro" id="IPR027417">
    <property type="entry name" value="P-loop_NTPase"/>
</dbReference>
<proteinExistence type="predicted"/>
<keyword evidence="3" id="KW-1185">Reference proteome</keyword>
<dbReference type="Proteomes" id="UP001571581">
    <property type="component" value="Unassembled WGS sequence"/>
</dbReference>
<evidence type="ECO:0000313" key="3">
    <source>
        <dbReference type="Proteomes" id="UP001571581"/>
    </source>
</evidence>
<evidence type="ECO:0000259" key="1">
    <source>
        <dbReference type="Pfam" id="PF13476"/>
    </source>
</evidence>
<dbReference type="Pfam" id="PF13476">
    <property type="entry name" value="AAA_23"/>
    <property type="match status" value="1"/>
</dbReference>
<protein>
    <submittedName>
        <fullName evidence="2">AAA family ATPase</fullName>
    </submittedName>
</protein>
<gene>
    <name evidence="2" type="ORF">ACEG17_00975</name>
</gene>
<dbReference type="Gene3D" id="3.40.50.300">
    <property type="entry name" value="P-loop containing nucleotide triphosphate hydrolases"/>
    <property type="match status" value="1"/>
</dbReference>
<organism evidence="2 3">
    <name type="scientific">Leptotrichia hongkongensis</name>
    <dbReference type="NCBI Taxonomy" id="554406"/>
    <lineage>
        <taxon>Bacteria</taxon>
        <taxon>Fusobacteriati</taxon>
        <taxon>Fusobacteriota</taxon>
        <taxon>Fusobacteriia</taxon>
        <taxon>Fusobacteriales</taxon>
        <taxon>Leptotrichiaceae</taxon>
        <taxon>Leptotrichia</taxon>
    </lineage>
</organism>
<evidence type="ECO:0000313" key="2">
    <source>
        <dbReference type="EMBL" id="MFA3798764.1"/>
    </source>
</evidence>
<name>A0ABV4S311_9FUSO</name>
<accession>A0ABV4S311</accession>
<dbReference type="InterPro" id="IPR038729">
    <property type="entry name" value="Rad50/SbcC_AAA"/>
</dbReference>
<comment type="caution">
    <text evidence="2">The sequence shown here is derived from an EMBL/GenBank/DDBJ whole genome shotgun (WGS) entry which is preliminary data.</text>
</comment>